<keyword evidence="8" id="KW-1278">Translocase</keyword>
<dbReference type="GO" id="GO:0016887">
    <property type="term" value="F:ATP hydrolysis activity"/>
    <property type="evidence" value="ECO:0007669"/>
    <property type="project" value="InterPro"/>
</dbReference>
<organism evidence="15 16">
    <name type="scientific">Corynebacterium epidermidicanis</name>
    <dbReference type="NCBI Taxonomy" id="1050174"/>
    <lineage>
        <taxon>Bacteria</taxon>
        <taxon>Bacillati</taxon>
        <taxon>Actinomycetota</taxon>
        <taxon>Actinomycetes</taxon>
        <taxon>Mycobacteriales</taxon>
        <taxon>Corynebacteriaceae</taxon>
        <taxon>Corynebacterium</taxon>
    </lineage>
</organism>
<sequence>MRSDALAPAPIKETLAYVASLPARPSKRWWWTVSLIFLITMTSLVTGSSAIGWLVDAARGESNTPVPLLIGVLIVVLFVEVVGRSSAQFYLISAVRKLSVSLRSQALRSALRAPTPDSLALGTGNIITRLTKDIDTTVRVANAIGVRLVITGLMFPFTFIALTLVHPIFGITLVALLVVIFPFARANLRLFPATANAVSVAEAKRNNLLLDSIRGAQTLTTFGFQQWGLNRMRAASWDTVDAAADRMPLINRLTWQGSLIYGALVILGFVEAAVLSQRGDITVGAAAASVVLISRMEVHIFNLMFFAGEIQHALTALGRAVALAQFHATTSSSTDPTDIAGAPDVEIRNLSFSYGDGPAVLHDINLELPAGSTTALVGASGAGKSTLAAILAGGLRPTDGQVSVDGINTADVSAEWLSRNVVLATQEVHLFSGTVRDDLLLAAPHASDIELDTALAAVGLKPNSITYQRWLPEGLDTLIGSGATELSPEVAQQISLARLFLSDPPVLILDEATADAGSDNARDLEAAAGKVTQGRTALVVAHRLDQAKDADNIVFMEQGRIVESGTHEQLMKFDGKYAHLFRTWQR</sequence>
<dbReference type="GO" id="GO:0005524">
    <property type="term" value="F:ATP binding"/>
    <property type="evidence" value="ECO:0007669"/>
    <property type="project" value="UniProtKB-KW"/>
</dbReference>
<dbReference type="PANTHER" id="PTHR24221">
    <property type="entry name" value="ATP-BINDING CASSETTE SUB-FAMILY B"/>
    <property type="match status" value="1"/>
</dbReference>
<feature type="domain" description="ABC transporter" evidence="13">
    <location>
        <begin position="345"/>
        <end position="583"/>
    </location>
</feature>
<keyword evidence="4" id="KW-0997">Cell inner membrane</keyword>
<evidence type="ECO:0000256" key="12">
    <source>
        <dbReference type="SAM" id="Phobius"/>
    </source>
</evidence>
<comment type="subcellular location">
    <subcellularLocation>
        <location evidence="1">Cell inner membrane</location>
        <topology evidence="1">Multi-pass membrane protein</topology>
    </subcellularLocation>
</comment>
<dbReference type="GO" id="GO:0034040">
    <property type="term" value="F:ATPase-coupled lipid transmembrane transporter activity"/>
    <property type="evidence" value="ECO:0007669"/>
    <property type="project" value="TreeGrafter"/>
</dbReference>
<dbReference type="Proteomes" id="UP000035368">
    <property type="component" value="Chromosome"/>
</dbReference>
<evidence type="ECO:0000259" key="13">
    <source>
        <dbReference type="PROSITE" id="PS50893"/>
    </source>
</evidence>
<dbReference type="KEGG" id="cei:CEPID_06520"/>
<dbReference type="PROSITE" id="PS50929">
    <property type="entry name" value="ABC_TM1F"/>
    <property type="match status" value="1"/>
</dbReference>
<keyword evidence="9 12" id="KW-1133">Transmembrane helix</keyword>
<keyword evidence="16" id="KW-1185">Reference proteome</keyword>
<dbReference type="GO" id="GO:0140359">
    <property type="term" value="F:ABC-type transporter activity"/>
    <property type="evidence" value="ECO:0007669"/>
    <property type="project" value="InterPro"/>
</dbReference>
<protein>
    <submittedName>
        <fullName evidence="15">ABC-type multidrug transport system, ATPase and permease component</fullName>
    </submittedName>
</protein>
<proteinExistence type="inferred from homology"/>
<dbReference type="Pfam" id="PF00005">
    <property type="entry name" value="ABC_tran"/>
    <property type="match status" value="1"/>
</dbReference>
<dbReference type="AlphaFoldDB" id="A0A0G3GUG6"/>
<dbReference type="FunFam" id="3.40.50.300:FF:001001">
    <property type="entry name" value="Multidrug ABC transporter ATP-binding protein"/>
    <property type="match status" value="1"/>
</dbReference>
<evidence type="ECO:0000256" key="7">
    <source>
        <dbReference type="ARBA" id="ARBA00022840"/>
    </source>
</evidence>
<dbReference type="STRING" id="1050174.CEPID_06520"/>
<dbReference type="InterPro" id="IPR011527">
    <property type="entry name" value="ABC1_TM_dom"/>
</dbReference>
<evidence type="ECO:0000256" key="5">
    <source>
        <dbReference type="ARBA" id="ARBA00022692"/>
    </source>
</evidence>
<keyword evidence="6" id="KW-0547">Nucleotide-binding</keyword>
<dbReference type="InterPro" id="IPR036640">
    <property type="entry name" value="ABC1_TM_sf"/>
</dbReference>
<feature type="transmembrane region" description="Helical" evidence="12">
    <location>
        <begin position="140"/>
        <end position="162"/>
    </location>
</feature>
<gene>
    <name evidence="15" type="ORF">CEPID_06520</name>
</gene>
<keyword evidence="7" id="KW-0067">ATP-binding</keyword>
<dbReference type="InterPro" id="IPR003593">
    <property type="entry name" value="AAA+_ATPase"/>
</dbReference>
<feature type="transmembrane region" description="Helical" evidence="12">
    <location>
        <begin position="168"/>
        <end position="184"/>
    </location>
</feature>
<keyword evidence="2" id="KW-0813">Transport</keyword>
<evidence type="ECO:0000259" key="14">
    <source>
        <dbReference type="PROSITE" id="PS50929"/>
    </source>
</evidence>
<dbReference type="SUPFAM" id="SSF90123">
    <property type="entry name" value="ABC transporter transmembrane region"/>
    <property type="match status" value="1"/>
</dbReference>
<accession>A0A0G3GUG6</accession>
<evidence type="ECO:0000256" key="2">
    <source>
        <dbReference type="ARBA" id="ARBA00022448"/>
    </source>
</evidence>
<evidence type="ECO:0000256" key="11">
    <source>
        <dbReference type="ARBA" id="ARBA00023455"/>
    </source>
</evidence>
<dbReference type="OrthoDB" id="9806127at2"/>
<evidence type="ECO:0000256" key="3">
    <source>
        <dbReference type="ARBA" id="ARBA00022475"/>
    </source>
</evidence>
<dbReference type="InterPro" id="IPR027417">
    <property type="entry name" value="P-loop_NTPase"/>
</dbReference>
<comment type="similarity">
    <text evidence="11">Belongs to the ABC transporter superfamily. Siderophore-Fe(3+) uptake transporter (SIUT) (TC 3.A.1.21) family.</text>
</comment>
<feature type="domain" description="ABC transmembrane type-1" evidence="14">
    <location>
        <begin position="31"/>
        <end position="312"/>
    </location>
</feature>
<evidence type="ECO:0000256" key="4">
    <source>
        <dbReference type="ARBA" id="ARBA00022519"/>
    </source>
</evidence>
<dbReference type="InterPro" id="IPR039421">
    <property type="entry name" value="Type_1_exporter"/>
</dbReference>
<dbReference type="EMBL" id="CP011541">
    <property type="protein sequence ID" value="AKK03163.1"/>
    <property type="molecule type" value="Genomic_DNA"/>
</dbReference>
<name>A0A0G3GUG6_9CORY</name>
<evidence type="ECO:0000256" key="1">
    <source>
        <dbReference type="ARBA" id="ARBA00004429"/>
    </source>
</evidence>
<dbReference type="SUPFAM" id="SSF52540">
    <property type="entry name" value="P-loop containing nucleoside triphosphate hydrolases"/>
    <property type="match status" value="1"/>
</dbReference>
<dbReference type="PROSITE" id="PS50893">
    <property type="entry name" value="ABC_TRANSPORTER_2"/>
    <property type="match status" value="1"/>
</dbReference>
<reference evidence="15 16" key="1">
    <citation type="submission" date="2015-05" db="EMBL/GenBank/DDBJ databases">
        <title>Complete genome sequence of Corynebacterium epidermidicanis DSM 45586, isolated from the skin of a dog suffering from pruritus.</title>
        <authorList>
            <person name="Ruckert C."/>
            <person name="Albersmeier A."/>
            <person name="Winkler A."/>
            <person name="Tauch A."/>
        </authorList>
    </citation>
    <scope>NUCLEOTIDE SEQUENCE [LARGE SCALE GENOMIC DNA]</scope>
    <source>
        <strain evidence="15 16">DSM 45586</strain>
    </source>
</reference>
<keyword evidence="10 12" id="KW-0472">Membrane</keyword>
<evidence type="ECO:0000313" key="15">
    <source>
        <dbReference type="EMBL" id="AKK03163.1"/>
    </source>
</evidence>
<feature type="transmembrane region" description="Helical" evidence="12">
    <location>
        <begin position="66"/>
        <end position="83"/>
    </location>
</feature>
<feature type="transmembrane region" description="Helical" evidence="12">
    <location>
        <begin position="253"/>
        <end position="275"/>
    </location>
</feature>
<dbReference type="Gene3D" id="3.40.50.300">
    <property type="entry name" value="P-loop containing nucleotide triphosphate hydrolases"/>
    <property type="match status" value="1"/>
</dbReference>
<dbReference type="RefSeq" id="WP_047240233.1">
    <property type="nucleotide sequence ID" value="NZ_CP011541.1"/>
</dbReference>
<dbReference type="PANTHER" id="PTHR24221:SF654">
    <property type="entry name" value="ATP-BINDING CASSETTE SUB-FAMILY B MEMBER 6"/>
    <property type="match status" value="1"/>
</dbReference>
<keyword evidence="5 12" id="KW-0812">Transmembrane</keyword>
<evidence type="ECO:0000256" key="6">
    <source>
        <dbReference type="ARBA" id="ARBA00022741"/>
    </source>
</evidence>
<dbReference type="Pfam" id="PF00664">
    <property type="entry name" value="ABC_membrane"/>
    <property type="match status" value="1"/>
</dbReference>
<evidence type="ECO:0000256" key="10">
    <source>
        <dbReference type="ARBA" id="ARBA00023136"/>
    </source>
</evidence>
<dbReference type="GO" id="GO:0005886">
    <property type="term" value="C:plasma membrane"/>
    <property type="evidence" value="ECO:0007669"/>
    <property type="project" value="UniProtKB-SubCell"/>
</dbReference>
<evidence type="ECO:0000256" key="9">
    <source>
        <dbReference type="ARBA" id="ARBA00022989"/>
    </source>
</evidence>
<evidence type="ECO:0000313" key="16">
    <source>
        <dbReference type="Proteomes" id="UP000035368"/>
    </source>
</evidence>
<evidence type="ECO:0000256" key="8">
    <source>
        <dbReference type="ARBA" id="ARBA00022967"/>
    </source>
</evidence>
<feature type="transmembrane region" description="Helical" evidence="12">
    <location>
        <begin position="29"/>
        <end position="54"/>
    </location>
</feature>
<keyword evidence="3" id="KW-1003">Cell membrane</keyword>
<dbReference type="PATRIC" id="fig|1050174.4.peg.1315"/>
<dbReference type="SMART" id="SM00382">
    <property type="entry name" value="AAA"/>
    <property type="match status" value="1"/>
</dbReference>
<dbReference type="Gene3D" id="1.20.1560.10">
    <property type="entry name" value="ABC transporter type 1, transmembrane domain"/>
    <property type="match status" value="1"/>
</dbReference>
<dbReference type="InterPro" id="IPR003439">
    <property type="entry name" value="ABC_transporter-like_ATP-bd"/>
</dbReference>